<keyword evidence="4" id="KW-0472">Membrane</keyword>
<accession>A0A939S9E2</accession>
<evidence type="ECO:0000313" key="7">
    <source>
        <dbReference type="EMBL" id="MBO1903056.1"/>
    </source>
</evidence>
<feature type="compositionally biased region" description="Low complexity" evidence="3">
    <location>
        <begin position="217"/>
        <end position="242"/>
    </location>
</feature>
<dbReference type="Pfam" id="PF25917">
    <property type="entry name" value="BSH_RND"/>
    <property type="match status" value="1"/>
</dbReference>
<feature type="coiled-coil region" evidence="2">
    <location>
        <begin position="109"/>
        <end position="145"/>
    </location>
</feature>
<dbReference type="Gene3D" id="2.40.50.100">
    <property type="match status" value="1"/>
</dbReference>
<feature type="domain" description="Multidrug resistance protein MdtA-like barrel-sandwich hybrid" evidence="5">
    <location>
        <begin position="85"/>
        <end position="200"/>
    </location>
</feature>
<dbReference type="Gene3D" id="1.10.287.470">
    <property type="entry name" value="Helix hairpin bin"/>
    <property type="match status" value="1"/>
</dbReference>
<keyword evidence="1" id="KW-0813">Transport</keyword>
<dbReference type="RefSeq" id="WP_208098802.1">
    <property type="nucleotide sequence ID" value="NZ_JAGDYM010000016.1"/>
</dbReference>
<keyword evidence="2" id="KW-0175">Coiled coil</keyword>
<protein>
    <submittedName>
        <fullName evidence="7">Biotin/lipoyl-binding protein</fullName>
    </submittedName>
</protein>
<reference evidence="7" key="1">
    <citation type="submission" date="2021-03" db="EMBL/GenBank/DDBJ databases">
        <title>Leucobacter chromiisoli sp. nov., isolated from chromium-containing soil of chemical plant.</title>
        <authorList>
            <person name="Xu Z."/>
        </authorList>
    </citation>
    <scope>NUCLEOTIDE SEQUENCE</scope>
    <source>
        <strain evidence="7">S27</strain>
    </source>
</reference>
<keyword evidence="4" id="KW-1133">Transmembrane helix</keyword>
<evidence type="ECO:0000256" key="3">
    <source>
        <dbReference type="SAM" id="MobiDB-lite"/>
    </source>
</evidence>
<keyword evidence="8" id="KW-1185">Reference proteome</keyword>
<dbReference type="SUPFAM" id="SSF111369">
    <property type="entry name" value="HlyD-like secretion proteins"/>
    <property type="match status" value="1"/>
</dbReference>
<proteinExistence type="predicted"/>
<feature type="domain" description="Multidrug resistance protein MdtA-like C-terminal permuted SH3" evidence="6">
    <location>
        <begin position="332"/>
        <end position="386"/>
    </location>
</feature>
<dbReference type="InterPro" id="IPR058627">
    <property type="entry name" value="MdtA-like_C"/>
</dbReference>
<name>A0A939S9E2_9MICO</name>
<dbReference type="PANTHER" id="PTHR30469:SF33">
    <property type="entry name" value="SLR1207 PROTEIN"/>
    <property type="match status" value="1"/>
</dbReference>
<dbReference type="PANTHER" id="PTHR30469">
    <property type="entry name" value="MULTIDRUG RESISTANCE PROTEIN MDTA"/>
    <property type="match status" value="1"/>
</dbReference>
<evidence type="ECO:0000259" key="6">
    <source>
        <dbReference type="Pfam" id="PF25967"/>
    </source>
</evidence>
<evidence type="ECO:0000313" key="8">
    <source>
        <dbReference type="Proteomes" id="UP000664382"/>
    </source>
</evidence>
<feature type="compositionally biased region" description="Gly residues" evidence="3">
    <location>
        <begin position="424"/>
        <end position="440"/>
    </location>
</feature>
<evidence type="ECO:0000256" key="4">
    <source>
        <dbReference type="SAM" id="Phobius"/>
    </source>
</evidence>
<sequence length="440" mass="42876">MTGQEKSRGRILSRMRRRTWVIIGGAAALLVAGGVTAVVLLSQQSATPAAAQTRTTAAGLETLEKSVEASGTLTPGVQEEVSFAASGTVTEVLVEAGDTVTKGQKLAEIDTLTATAELLQARADLADAEAQLASAEADADGTTSSDAQIAARAAAIEVAEQAVESAEEAADGTTLTAPAAGLVTAVSIEVGDSVTGASSTGSSGTGSSSGSTGGASGSSATGGAQAGASQTESTASSSSSGQFTIVGTEDWMVSVSLGETEIGLVEAGDQVELETDDGTQLFGVVDDVGKLPSTTSGSAAFPVTIAITGDTEGLYDGTGVTATIVYERRSEVLTVPSSAVTTAEDGASTVTVVDDAGAETVRTVTVGESSGDLTEILDGVSEGELVRVTVFTPGSGGGASDGQGSSGDGGMPDFGNGEMPSGGPPGGGEMPSGGFPGGGQ</sequence>
<feature type="region of interest" description="Disordered" evidence="3">
    <location>
        <begin position="391"/>
        <end position="440"/>
    </location>
</feature>
<evidence type="ECO:0000256" key="2">
    <source>
        <dbReference type="SAM" id="Coils"/>
    </source>
</evidence>
<comment type="caution">
    <text evidence="7">The sequence shown here is derived from an EMBL/GenBank/DDBJ whole genome shotgun (WGS) entry which is preliminary data.</text>
</comment>
<dbReference type="Proteomes" id="UP000664382">
    <property type="component" value="Unassembled WGS sequence"/>
</dbReference>
<dbReference type="Gene3D" id="2.40.420.20">
    <property type="match status" value="1"/>
</dbReference>
<dbReference type="InterPro" id="IPR058625">
    <property type="entry name" value="MdtA-like_BSH"/>
</dbReference>
<keyword evidence="4" id="KW-0812">Transmembrane</keyword>
<dbReference type="Pfam" id="PF25967">
    <property type="entry name" value="RND-MFP_C"/>
    <property type="match status" value="1"/>
</dbReference>
<evidence type="ECO:0000259" key="5">
    <source>
        <dbReference type="Pfam" id="PF25917"/>
    </source>
</evidence>
<organism evidence="7 8">
    <name type="scientific">Leucobacter weissii</name>
    <dbReference type="NCBI Taxonomy" id="1983706"/>
    <lineage>
        <taxon>Bacteria</taxon>
        <taxon>Bacillati</taxon>
        <taxon>Actinomycetota</taxon>
        <taxon>Actinomycetes</taxon>
        <taxon>Micrococcales</taxon>
        <taxon>Microbacteriaceae</taxon>
        <taxon>Leucobacter</taxon>
    </lineage>
</organism>
<gene>
    <name evidence="7" type="ORF">J4H92_14005</name>
</gene>
<feature type="transmembrane region" description="Helical" evidence="4">
    <location>
        <begin position="20"/>
        <end position="41"/>
    </location>
</feature>
<dbReference type="GO" id="GO:0015562">
    <property type="term" value="F:efflux transmembrane transporter activity"/>
    <property type="evidence" value="ECO:0007669"/>
    <property type="project" value="TreeGrafter"/>
</dbReference>
<feature type="compositionally biased region" description="Gly residues" evidence="3">
    <location>
        <begin position="394"/>
        <end position="412"/>
    </location>
</feature>
<dbReference type="EMBL" id="JAGDYM010000016">
    <property type="protein sequence ID" value="MBO1903056.1"/>
    <property type="molecule type" value="Genomic_DNA"/>
</dbReference>
<evidence type="ECO:0000256" key="1">
    <source>
        <dbReference type="ARBA" id="ARBA00022448"/>
    </source>
</evidence>
<dbReference type="Gene3D" id="2.40.30.170">
    <property type="match status" value="1"/>
</dbReference>
<dbReference type="GO" id="GO:1990281">
    <property type="term" value="C:efflux pump complex"/>
    <property type="evidence" value="ECO:0007669"/>
    <property type="project" value="TreeGrafter"/>
</dbReference>
<feature type="region of interest" description="Disordered" evidence="3">
    <location>
        <begin position="194"/>
        <end position="242"/>
    </location>
</feature>
<dbReference type="AlphaFoldDB" id="A0A939S9E2"/>
<feature type="compositionally biased region" description="Low complexity" evidence="3">
    <location>
        <begin position="195"/>
        <end position="210"/>
    </location>
</feature>